<keyword evidence="2 8" id="KW-0489">Methyltransferase</keyword>
<comment type="catalytic activity">
    <reaction evidence="5">
        <text>L-glutaminyl-[peptide chain release factor] + S-adenosyl-L-methionine = N(5)-methyl-L-glutaminyl-[peptide chain release factor] + S-adenosyl-L-homocysteine + H(+)</text>
        <dbReference type="Rhea" id="RHEA:42896"/>
        <dbReference type="Rhea" id="RHEA-COMP:10271"/>
        <dbReference type="Rhea" id="RHEA-COMP:10272"/>
        <dbReference type="ChEBI" id="CHEBI:15378"/>
        <dbReference type="ChEBI" id="CHEBI:30011"/>
        <dbReference type="ChEBI" id="CHEBI:57856"/>
        <dbReference type="ChEBI" id="CHEBI:59789"/>
        <dbReference type="ChEBI" id="CHEBI:61891"/>
        <dbReference type="EC" id="2.1.1.297"/>
    </reaction>
</comment>
<evidence type="ECO:0000256" key="5">
    <source>
        <dbReference type="ARBA" id="ARBA00048391"/>
    </source>
</evidence>
<evidence type="ECO:0000256" key="1">
    <source>
        <dbReference type="ARBA" id="ARBA00012771"/>
    </source>
</evidence>
<dbReference type="GO" id="GO:0032259">
    <property type="term" value="P:methylation"/>
    <property type="evidence" value="ECO:0007669"/>
    <property type="project" value="UniProtKB-KW"/>
</dbReference>
<evidence type="ECO:0000256" key="2">
    <source>
        <dbReference type="ARBA" id="ARBA00022603"/>
    </source>
</evidence>
<dbReference type="CDD" id="cd02440">
    <property type="entry name" value="AdoMet_MTases"/>
    <property type="match status" value="1"/>
</dbReference>
<organism evidence="8 9">
    <name type="scientific">Mesonia profundi</name>
    <dbReference type="NCBI Taxonomy" id="3070998"/>
    <lineage>
        <taxon>Bacteria</taxon>
        <taxon>Pseudomonadati</taxon>
        <taxon>Bacteroidota</taxon>
        <taxon>Flavobacteriia</taxon>
        <taxon>Flavobacteriales</taxon>
        <taxon>Flavobacteriaceae</taxon>
        <taxon>Mesonia</taxon>
    </lineage>
</organism>
<gene>
    <name evidence="8" type="primary">prmC</name>
    <name evidence="8" type="ORF">RBU60_02400</name>
</gene>
<dbReference type="Pfam" id="PF17827">
    <property type="entry name" value="PrmC_N"/>
    <property type="match status" value="1"/>
</dbReference>
<evidence type="ECO:0000313" key="9">
    <source>
        <dbReference type="Proteomes" id="UP001230915"/>
    </source>
</evidence>
<dbReference type="Proteomes" id="UP001230915">
    <property type="component" value="Unassembled WGS sequence"/>
</dbReference>
<dbReference type="RefSeq" id="WP_308863060.1">
    <property type="nucleotide sequence ID" value="NZ_JAVHUL010000004.1"/>
</dbReference>
<accession>A0ABU0ZY62</accession>
<sequence>MTLQELKLNFFTELNEQYPATEIESFFFWLTQSELNISRLEMALDPQKEVHTQQMERFRIATSRLKNYEPIQYIVGETEFYGCLIKVNPSVLIPRPETEELVAWMVEDLKDKKEAFRILDIGTGSGCIPISLAKSLPQAEISAIDISAEAIKTAKENANLNKVEVEFLQQDILKTEKLDAKFEVIVSNPPYVRELEKKMMQENVLKHEPNLALFVSDENPLIFYRKIAQLAYKALSEKGVLYFEINEYLAKETEELLNEIGFSFIEIKNDIFDKSRMIKAIL</sequence>
<dbReference type="GO" id="GO:0102559">
    <property type="term" value="F:peptide chain release factor N(5)-glutamine methyltransferase activity"/>
    <property type="evidence" value="ECO:0007669"/>
    <property type="project" value="UniProtKB-EC"/>
</dbReference>
<feature type="domain" description="Methyltransferase small" evidence="6">
    <location>
        <begin position="105"/>
        <end position="203"/>
    </location>
</feature>
<keyword evidence="9" id="KW-1185">Reference proteome</keyword>
<dbReference type="InterPro" id="IPR040758">
    <property type="entry name" value="PrmC_N"/>
</dbReference>
<dbReference type="PANTHER" id="PTHR18895:SF74">
    <property type="entry name" value="MTRF1L RELEASE FACTOR GLUTAMINE METHYLTRANSFERASE"/>
    <property type="match status" value="1"/>
</dbReference>
<feature type="domain" description="Release factor glutamine methyltransferase N-terminal" evidence="7">
    <location>
        <begin position="29"/>
        <end position="76"/>
    </location>
</feature>
<dbReference type="InterPro" id="IPR050320">
    <property type="entry name" value="N5-glutamine_MTase"/>
</dbReference>
<dbReference type="InterPro" id="IPR007848">
    <property type="entry name" value="Small_mtfrase_dom"/>
</dbReference>
<evidence type="ECO:0000256" key="3">
    <source>
        <dbReference type="ARBA" id="ARBA00022679"/>
    </source>
</evidence>
<protein>
    <recommendedName>
        <fullName evidence="1">peptide chain release factor N(5)-glutamine methyltransferase</fullName>
        <ecNumber evidence="1">2.1.1.297</ecNumber>
    </recommendedName>
</protein>
<reference evidence="8 9" key="1">
    <citation type="submission" date="2023-08" db="EMBL/GenBank/DDBJ databases">
        <title>Mesonia sp. MT50, isolated from deep-sea sediment of the Mariana Trench.</title>
        <authorList>
            <person name="Fu H."/>
        </authorList>
    </citation>
    <scope>NUCLEOTIDE SEQUENCE [LARGE SCALE GENOMIC DNA]</scope>
    <source>
        <strain evidence="8 9">MT50</strain>
    </source>
</reference>
<dbReference type="SUPFAM" id="SSF53335">
    <property type="entry name" value="S-adenosyl-L-methionine-dependent methyltransferases"/>
    <property type="match status" value="1"/>
</dbReference>
<dbReference type="InterPro" id="IPR029063">
    <property type="entry name" value="SAM-dependent_MTases_sf"/>
</dbReference>
<dbReference type="InterPro" id="IPR004556">
    <property type="entry name" value="HemK-like"/>
</dbReference>
<evidence type="ECO:0000313" key="8">
    <source>
        <dbReference type="EMBL" id="MDQ7916410.1"/>
    </source>
</evidence>
<name>A0ABU0ZY62_9FLAO</name>
<dbReference type="InterPro" id="IPR002052">
    <property type="entry name" value="DNA_methylase_N6_adenine_CS"/>
</dbReference>
<dbReference type="NCBIfam" id="TIGR00536">
    <property type="entry name" value="hemK_fam"/>
    <property type="match status" value="1"/>
</dbReference>
<dbReference type="InterPro" id="IPR019874">
    <property type="entry name" value="RF_methyltr_PrmC"/>
</dbReference>
<dbReference type="Gene3D" id="3.40.50.150">
    <property type="entry name" value="Vaccinia Virus protein VP39"/>
    <property type="match status" value="1"/>
</dbReference>
<keyword evidence="4" id="KW-0949">S-adenosyl-L-methionine</keyword>
<keyword evidence="3 8" id="KW-0808">Transferase</keyword>
<evidence type="ECO:0000259" key="6">
    <source>
        <dbReference type="Pfam" id="PF05175"/>
    </source>
</evidence>
<dbReference type="Gene3D" id="1.10.8.10">
    <property type="entry name" value="DNA helicase RuvA subunit, C-terminal domain"/>
    <property type="match status" value="1"/>
</dbReference>
<dbReference type="EMBL" id="JAVHUL010000004">
    <property type="protein sequence ID" value="MDQ7916410.1"/>
    <property type="molecule type" value="Genomic_DNA"/>
</dbReference>
<dbReference type="Pfam" id="PF05175">
    <property type="entry name" value="MTS"/>
    <property type="match status" value="1"/>
</dbReference>
<evidence type="ECO:0000259" key="7">
    <source>
        <dbReference type="Pfam" id="PF17827"/>
    </source>
</evidence>
<proteinExistence type="predicted"/>
<evidence type="ECO:0000256" key="4">
    <source>
        <dbReference type="ARBA" id="ARBA00022691"/>
    </source>
</evidence>
<dbReference type="NCBIfam" id="TIGR03534">
    <property type="entry name" value="RF_mod_PrmC"/>
    <property type="match status" value="1"/>
</dbReference>
<dbReference type="PROSITE" id="PS00092">
    <property type="entry name" value="N6_MTASE"/>
    <property type="match status" value="1"/>
</dbReference>
<comment type="caution">
    <text evidence="8">The sequence shown here is derived from an EMBL/GenBank/DDBJ whole genome shotgun (WGS) entry which is preliminary data.</text>
</comment>
<dbReference type="EC" id="2.1.1.297" evidence="1"/>
<dbReference type="PANTHER" id="PTHR18895">
    <property type="entry name" value="HEMK METHYLTRANSFERASE"/>
    <property type="match status" value="1"/>
</dbReference>